<comment type="similarity">
    <text evidence="1">Belongs to the AfsR/DnrI/RedD regulatory family.</text>
</comment>
<dbReference type="PANTHER" id="PTHR47691:SF3">
    <property type="entry name" value="HTH-TYPE TRANSCRIPTIONAL REGULATOR RV0890C-RELATED"/>
    <property type="match status" value="1"/>
</dbReference>
<dbReference type="SMART" id="SM00862">
    <property type="entry name" value="Trans_reg_C"/>
    <property type="match status" value="1"/>
</dbReference>
<evidence type="ECO:0000256" key="4">
    <source>
        <dbReference type="PROSITE-ProRule" id="PRU01091"/>
    </source>
</evidence>
<dbReference type="PROSITE" id="PS00622">
    <property type="entry name" value="HTH_LUXR_1"/>
    <property type="match status" value="1"/>
</dbReference>
<evidence type="ECO:0000256" key="3">
    <source>
        <dbReference type="PROSITE-ProRule" id="PRU00339"/>
    </source>
</evidence>
<evidence type="ECO:0000313" key="7">
    <source>
        <dbReference type="EMBL" id="XBV22508.1"/>
    </source>
</evidence>
<dbReference type="SUPFAM" id="SSF48452">
    <property type="entry name" value="TPR-like"/>
    <property type="match status" value="2"/>
</dbReference>
<dbReference type="InterPro" id="IPR000792">
    <property type="entry name" value="Tscrpt_reg_LuxR_C"/>
</dbReference>
<keyword evidence="2 4" id="KW-0238">DNA-binding</keyword>
<dbReference type="SMART" id="SM00421">
    <property type="entry name" value="HTH_LUXR"/>
    <property type="match status" value="1"/>
</dbReference>
<dbReference type="PANTHER" id="PTHR47691">
    <property type="entry name" value="REGULATOR-RELATED"/>
    <property type="match status" value="1"/>
</dbReference>
<evidence type="ECO:0000259" key="5">
    <source>
        <dbReference type="PROSITE" id="PS50043"/>
    </source>
</evidence>
<dbReference type="InterPro" id="IPR016032">
    <property type="entry name" value="Sig_transdc_resp-reg_C-effctor"/>
</dbReference>
<dbReference type="InterPro" id="IPR058852">
    <property type="entry name" value="HTH_77"/>
</dbReference>
<dbReference type="Pfam" id="PF25872">
    <property type="entry name" value="HTH_77"/>
    <property type="match status" value="1"/>
</dbReference>
<feature type="domain" description="HTH luxR-type" evidence="5">
    <location>
        <begin position="851"/>
        <end position="916"/>
    </location>
</feature>
<dbReference type="InterPro" id="IPR027417">
    <property type="entry name" value="P-loop_NTPase"/>
</dbReference>
<evidence type="ECO:0000256" key="2">
    <source>
        <dbReference type="ARBA" id="ARBA00023125"/>
    </source>
</evidence>
<feature type="repeat" description="TPR" evidence="3">
    <location>
        <begin position="608"/>
        <end position="641"/>
    </location>
</feature>
<dbReference type="Pfam" id="PF00196">
    <property type="entry name" value="GerE"/>
    <property type="match status" value="1"/>
</dbReference>
<dbReference type="InterPro" id="IPR019734">
    <property type="entry name" value="TPR_rpt"/>
</dbReference>
<dbReference type="PROSITE" id="PS50043">
    <property type="entry name" value="HTH_LUXR_2"/>
    <property type="match status" value="1"/>
</dbReference>
<dbReference type="SMART" id="SM01043">
    <property type="entry name" value="BTAD"/>
    <property type="match status" value="1"/>
</dbReference>
<dbReference type="RefSeq" id="WP_350275347.1">
    <property type="nucleotide sequence ID" value="NZ_CP158165.1"/>
</dbReference>
<proteinExistence type="inferred from homology"/>
<dbReference type="CDD" id="cd06170">
    <property type="entry name" value="LuxR_C_like"/>
    <property type="match status" value="1"/>
</dbReference>
<feature type="DNA-binding region" description="OmpR/PhoB-type" evidence="4">
    <location>
        <begin position="1"/>
        <end position="92"/>
    </location>
</feature>
<dbReference type="InterPro" id="IPR005158">
    <property type="entry name" value="BTAD"/>
</dbReference>
<protein>
    <submittedName>
        <fullName evidence="7">BTAD domain-containing putative transcriptional regulator</fullName>
    </submittedName>
</protein>
<dbReference type="Gene3D" id="1.10.10.10">
    <property type="entry name" value="Winged helix-like DNA-binding domain superfamily/Winged helix DNA-binding domain"/>
    <property type="match status" value="2"/>
</dbReference>
<dbReference type="SUPFAM" id="SSF46894">
    <property type="entry name" value="C-terminal effector domain of the bipartite response regulators"/>
    <property type="match status" value="2"/>
</dbReference>
<dbReference type="InterPro" id="IPR036388">
    <property type="entry name" value="WH-like_DNA-bd_sf"/>
</dbReference>
<evidence type="ECO:0000256" key="1">
    <source>
        <dbReference type="ARBA" id="ARBA00005820"/>
    </source>
</evidence>
<dbReference type="InterPro" id="IPR001867">
    <property type="entry name" value="OmpR/PhoB-type_DNA-bd"/>
</dbReference>
<sequence length="917" mass="100642">MGQVDIRLLGPFEVRRGGRVVRVPGRKVRSLLVVLALYCGRTVSVDGLGRALWADDPPQRLRGSLQTYVGRLRRVLGDNAIVTEPTGYRLDLPPECVDVRRFHQLLDARDPEQALALWRGDPFGGTNSPWLEEHEAPALVERYLTAWEQLPDPDIPALHKLTTRYPFRETLWLRLFTALRDAGRSAEALDRYEAFRTHLADELGADPAPELQAVHRSLLTARPKPRPLPRDLTRFFGRAQELAELDRLLSTSRLVTIAGPPGAGKTRLSRELTARIGSRYAAGVVLVELASTSAQALLADVIEDADVLVVLDNCEHIVDAARAAALRVLADYPSVRIVTTSRVPLGAPGEQVFRLPPLAQTHASLLFADRAALVSGTTPADEPTVDAICRKLDGLPLAIELAAAWSRVLSPREILDRLAPLLHQTDGTMRAALDWSHNLLTAPQQLLFERLAVFAGSFDLQALEYVADLGDDLLRALTGLVDHSLVLTDRLPDGTVRYRLLEPVRQYAATLLDDAPTTRARHAQHYLSVAQRGDSDLHGTDRGRAVMNLQRDEGNFLAALTWARSQIDDTGLRLSTALAYYWEVRGFVNDARAWLEEFVHQGDPTLRAVALARLGRLAWRQRDYEAARRAYEDSLELHRRLGDEPGTARARRNLALVAAATGETTYAVELCEQSIATFDKLGNDRGRGWTLSVLGLTHCERGDWAAAAPCFHGTLEAGRTAGSAALTFAGRIGLAYLAAESGDVDGHREQLTAMIAELRKASGLIEDPEWLWASMSLAASEGRVRASLRLAGAATALSRRGGRMSDVTTVHCDAIVERLRRQLGARVADRLMAAGRQLTQDELMAEALASPTTADKPLSARELGVAELAGQGLSNEQIAAALVISRRTVESHLEHIRHKLDLSSRYEIIAWALSRSG</sequence>
<feature type="domain" description="OmpR/PhoB-type" evidence="6">
    <location>
        <begin position="1"/>
        <end position="92"/>
    </location>
</feature>
<dbReference type="EMBL" id="CP158165">
    <property type="protein sequence ID" value="XBV22508.1"/>
    <property type="molecule type" value="Genomic_DNA"/>
</dbReference>
<evidence type="ECO:0000259" key="6">
    <source>
        <dbReference type="PROSITE" id="PS51755"/>
    </source>
</evidence>
<dbReference type="SMART" id="SM00028">
    <property type="entry name" value="TPR"/>
    <property type="match status" value="3"/>
</dbReference>
<dbReference type="InterPro" id="IPR011990">
    <property type="entry name" value="TPR-like_helical_dom_sf"/>
</dbReference>
<accession>A0AAU7T6R5</accession>
<dbReference type="PROSITE" id="PS51755">
    <property type="entry name" value="OMPR_PHOB"/>
    <property type="match status" value="1"/>
</dbReference>
<organism evidence="7">
    <name type="scientific">Kribbella sp. HUAS MG21</name>
    <dbReference type="NCBI Taxonomy" id="3160966"/>
    <lineage>
        <taxon>Bacteria</taxon>
        <taxon>Bacillati</taxon>
        <taxon>Actinomycetota</taxon>
        <taxon>Actinomycetes</taxon>
        <taxon>Propionibacteriales</taxon>
        <taxon>Kribbellaceae</taxon>
        <taxon>Kribbella</taxon>
    </lineage>
</organism>
<dbReference type="AlphaFoldDB" id="A0AAU7T6R5"/>
<dbReference type="SUPFAM" id="SSF52540">
    <property type="entry name" value="P-loop containing nucleoside triphosphate hydrolases"/>
    <property type="match status" value="1"/>
</dbReference>
<dbReference type="GO" id="GO:0000160">
    <property type="term" value="P:phosphorelay signal transduction system"/>
    <property type="evidence" value="ECO:0007669"/>
    <property type="project" value="InterPro"/>
</dbReference>
<dbReference type="PRINTS" id="PR00038">
    <property type="entry name" value="HTHLUXR"/>
</dbReference>
<reference evidence="7" key="1">
    <citation type="submission" date="2024-06" db="EMBL/GenBank/DDBJ databases">
        <title>Kribbella sp. strain HUAS MG21 genome sequences.</title>
        <authorList>
            <person name="Mo P."/>
        </authorList>
    </citation>
    <scope>NUCLEOTIDE SEQUENCE</scope>
    <source>
        <strain evidence="7">HUAS MG21</strain>
    </source>
</reference>
<dbReference type="GO" id="GO:0003677">
    <property type="term" value="F:DNA binding"/>
    <property type="evidence" value="ECO:0007669"/>
    <property type="project" value="UniProtKB-UniRule"/>
</dbReference>
<gene>
    <name evidence="7" type="ORF">ABN611_28585</name>
</gene>
<dbReference type="Gene3D" id="3.40.50.300">
    <property type="entry name" value="P-loop containing nucleotide triphosphate hydrolases"/>
    <property type="match status" value="1"/>
</dbReference>
<dbReference type="Pfam" id="PF13424">
    <property type="entry name" value="TPR_12"/>
    <property type="match status" value="1"/>
</dbReference>
<dbReference type="Pfam" id="PF03704">
    <property type="entry name" value="BTAD"/>
    <property type="match status" value="1"/>
</dbReference>
<keyword evidence="3" id="KW-0802">TPR repeat</keyword>
<name>A0AAU7T6R5_9ACTN</name>
<dbReference type="CDD" id="cd15831">
    <property type="entry name" value="BTAD"/>
    <property type="match status" value="1"/>
</dbReference>
<dbReference type="GO" id="GO:0006355">
    <property type="term" value="P:regulation of DNA-templated transcription"/>
    <property type="evidence" value="ECO:0007669"/>
    <property type="project" value="InterPro"/>
</dbReference>
<dbReference type="Gene3D" id="1.25.40.10">
    <property type="entry name" value="Tetratricopeptide repeat domain"/>
    <property type="match status" value="2"/>
</dbReference>
<dbReference type="PROSITE" id="PS50005">
    <property type="entry name" value="TPR"/>
    <property type="match status" value="1"/>
</dbReference>